<proteinExistence type="predicted"/>
<dbReference type="Gramene" id="Vigun11g046701.1.v1.2">
    <property type="protein sequence ID" value="Vigun11g046701.1.v1.2"/>
    <property type="gene ID" value="Vigun11g046701.v1.2"/>
</dbReference>
<sequence length="54" mass="5921">MNDSISFTAKILRYHQRQENMSTSSVNLVDVSKAGGGKLVETQTSLHGIQVKSQ</sequence>
<dbReference type="Proteomes" id="UP000501690">
    <property type="component" value="Linkage Group LG3"/>
</dbReference>
<dbReference type="EMBL" id="CP039347">
    <property type="protein sequence ID" value="QCD87227.1"/>
    <property type="molecule type" value="Genomic_DNA"/>
</dbReference>
<name>A0A4D6LF93_VIGUN</name>
<dbReference type="AlphaFoldDB" id="A0A4D6LF93"/>
<evidence type="ECO:0000313" key="1">
    <source>
        <dbReference type="EMBL" id="QCD87227.1"/>
    </source>
</evidence>
<gene>
    <name evidence="1" type="ORF">DEO72_LG3g1761</name>
</gene>
<organism evidence="1 2">
    <name type="scientific">Vigna unguiculata</name>
    <name type="common">Cowpea</name>
    <dbReference type="NCBI Taxonomy" id="3917"/>
    <lineage>
        <taxon>Eukaryota</taxon>
        <taxon>Viridiplantae</taxon>
        <taxon>Streptophyta</taxon>
        <taxon>Embryophyta</taxon>
        <taxon>Tracheophyta</taxon>
        <taxon>Spermatophyta</taxon>
        <taxon>Magnoliopsida</taxon>
        <taxon>eudicotyledons</taxon>
        <taxon>Gunneridae</taxon>
        <taxon>Pentapetalae</taxon>
        <taxon>rosids</taxon>
        <taxon>fabids</taxon>
        <taxon>Fabales</taxon>
        <taxon>Fabaceae</taxon>
        <taxon>Papilionoideae</taxon>
        <taxon>50 kb inversion clade</taxon>
        <taxon>NPAAA clade</taxon>
        <taxon>indigoferoid/millettioid clade</taxon>
        <taxon>Phaseoleae</taxon>
        <taxon>Vigna</taxon>
    </lineage>
</organism>
<evidence type="ECO:0000313" key="2">
    <source>
        <dbReference type="Proteomes" id="UP000501690"/>
    </source>
</evidence>
<keyword evidence="2" id="KW-1185">Reference proteome</keyword>
<protein>
    <submittedName>
        <fullName evidence="1">Uncharacterized protein</fullName>
    </submittedName>
</protein>
<accession>A0A4D6LF93</accession>
<reference evidence="1 2" key="1">
    <citation type="submission" date="2019-04" db="EMBL/GenBank/DDBJ databases">
        <title>An improved genome assembly and genetic linkage map for asparagus bean, Vigna unguiculata ssp. sesquipedialis.</title>
        <authorList>
            <person name="Xia Q."/>
            <person name="Zhang R."/>
            <person name="Dong Y."/>
        </authorList>
    </citation>
    <scope>NUCLEOTIDE SEQUENCE [LARGE SCALE GENOMIC DNA]</scope>
    <source>
        <tissue evidence="1">Leaf</tissue>
    </source>
</reference>